<reference evidence="4 5" key="2">
    <citation type="submission" date="2018-02" db="EMBL/GenBank/DDBJ databases">
        <title>Subsurface microbial communities from deep shales in Ohio and West Virginia, USA.</title>
        <authorList>
            <person name="Wrighton K."/>
        </authorList>
    </citation>
    <scope>NUCLEOTIDE SEQUENCE [LARGE SCALE GENOMIC DNA]</scope>
    <source>
        <strain evidence="4 5">UTICA-S1B9</strain>
    </source>
</reference>
<dbReference type="OrthoDB" id="1162179at2"/>
<name>A0A2S6GA16_9GAMM</name>
<reference evidence="3 6" key="1">
    <citation type="submission" date="2018-02" db="EMBL/GenBank/DDBJ databases">
        <title>Deep subsurface shale carbon reservoir microbial communities from Ohio and West Virginia, USA.</title>
        <authorList>
            <person name="Wrighton K."/>
        </authorList>
    </citation>
    <scope>NUCLEOTIDE SEQUENCE [LARGE SCALE GENOMIC DNA]</scope>
    <source>
        <strain evidence="3 6">UTICA-S1B6</strain>
    </source>
</reference>
<protein>
    <submittedName>
        <fullName evidence="3 4">Damage-inducible protein DinB</fullName>
    </submittedName>
</protein>
<comment type="caution">
    <text evidence="4">The sequence shown here is derived from an EMBL/GenBank/DDBJ whole genome shotgun (WGS) entry which is preliminary data.</text>
</comment>
<feature type="region of interest" description="Disordered" evidence="1">
    <location>
        <begin position="181"/>
        <end position="202"/>
    </location>
</feature>
<dbReference type="EMBL" id="PTIT01000002">
    <property type="protein sequence ID" value="PPK53327.1"/>
    <property type="molecule type" value="Genomic_DNA"/>
</dbReference>
<dbReference type="EMBL" id="PTIU01000002">
    <property type="protein sequence ID" value="PPK56164.1"/>
    <property type="molecule type" value="Genomic_DNA"/>
</dbReference>
<keyword evidence="6" id="KW-1185">Reference proteome</keyword>
<dbReference type="PANTHER" id="PTHR39473">
    <property type="match status" value="1"/>
</dbReference>
<sequence>MTLPDWKAEEFVSPIIDENMHTLAQLTAFLESLDDALYRGVSGNRGQHSIGKHVRHVIDHYLTFLGLAGKGADEALDYEQRQRDVALEEDRESAIHCLVGLARELSGILRDKPVKPFVLNHNSEGHHQLFSSSVGRELVFLANHTVHHMAIIGLLAEQAGQQVDESFGVNPSTLRYWAQQEEKNGGSKKSACNNAGSGVSVS</sequence>
<evidence type="ECO:0000313" key="6">
    <source>
        <dbReference type="Proteomes" id="UP000239648"/>
    </source>
</evidence>
<dbReference type="SUPFAM" id="SSF109854">
    <property type="entry name" value="DinB/YfiT-like putative metalloenzymes"/>
    <property type="match status" value="1"/>
</dbReference>
<dbReference type="InterPro" id="IPR024775">
    <property type="entry name" value="DinB-like"/>
</dbReference>
<dbReference type="Gene3D" id="1.20.120.450">
    <property type="entry name" value="dinb family like domain"/>
    <property type="match status" value="1"/>
</dbReference>
<dbReference type="Pfam" id="PF12867">
    <property type="entry name" value="DinB_2"/>
    <property type="match status" value="1"/>
</dbReference>
<feature type="domain" description="DinB-like" evidence="2">
    <location>
        <begin position="22"/>
        <end position="152"/>
    </location>
</feature>
<feature type="compositionally biased region" description="Polar residues" evidence="1">
    <location>
        <begin position="190"/>
        <end position="202"/>
    </location>
</feature>
<evidence type="ECO:0000256" key="1">
    <source>
        <dbReference type="SAM" id="MobiDB-lite"/>
    </source>
</evidence>
<gene>
    <name evidence="4" type="ORF">B0H24_1002128</name>
    <name evidence="3" type="ORF">BY455_102128</name>
</gene>
<dbReference type="Proteomes" id="UP000239446">
    <property type="component" value="Unassembled WGS sequence"/>
</dbReference>
<organism evidence="4 5">
    <name type="scientific">Marinobacter persicus</name>
    <dbReference type="NCBI Taxonomy" id="930118"/>
    <lineage>
        <taxon>Bacteria</taxon>
        <taxon>Pseudomonadati</taxon>
        <taxon>Pseudomonadota</taxon>
        <taxon>Gammaproteobacteria</taxon>
        <taxon>Pseudomonadales</taxon>
        <taxon>Marinobacteraceae</taxon>
        <taxon>Marinobacter</taxon>
    </lineage>
</organism>
<proteinExistence type="predicted"/>
<dbReference type="PANTHER" id="PTHR39473:SF1">
    <property type="entry name" value="DINB-LIKE DOMAIN-CONTAINING PROTEIN"/>
    <property type="match status" value="1"/>
</dbReference>
<accession>A0A2S6GA16</accession>
<dbReference type="RefSeq" id="WP_104414918.1">
    <property type="nucleotide sequence ID" value="NZ_PTIT01000002.1"/>
</dbReference>
<evidence type="ECO:0000313" key="5">
    <source>
        <dbReference type="Proteomes" id="UP000239446"/>
    </source>
</evidence>
<dbReference type="Proteomes" id="UP000239648">
    <property type="component" value="Unassembled WGS sequence"/>
</dbReference>
<dbReference type="InterPro" id="IPR034660">
    <property type="entry name" value="DinB/YfiT-like"/>
</dbReference>
<evidence type="ECO:0000313" key="4">
    <source>
        <dbReference type="EMBL" id="PPK56164.1"/>
    </source>
</evidence>
<evidence type="ECO:0000313" key="3">
    <source>
        <dbReference type="EMBL" id="PPK53327.1"/>
    </source>
</evidence>
<dbReference type="AlphaFoldDB" id="A0A2S6GA16"/>
<evidence type="ECO:0000259" key="2">
    <source>
        <dbReference type="Pfam" id="PF12867"/>
    </source>
</evidence>